<feature type="transmembrane region" description="Helical" evidence="1">
    <location>
        <begin position="129"/>
        <end position="151"/>
    </location>
</feature>
<dbReference type="eggNOG" id="COG2364">
    <property type="taxonomic scope" value="Bacteria"/>
</dbReference>
<dbReference type="EnsemblBacteria" id="AAF11429">
    <property type="protein sequence ID" value="AAF11429"/>
    <property type="gene ID" value="DR_1875"/>
</dbReference>
<keyword evidence="3" id="KW-1185">Reference proteome</keyword>
<evidence type="ECO:0008006" key="4">
    <source>
        <dbReference type="Google" id="ProtNLM"/>
    </source>
</evidence>
<evidence type="ECO:0000256" key="1">
    <source>
        <dbReference type="SAM" id="Phobius"/>
    </source>
</evidence>
<dbReference type="AlphaFoldDB" id="Q9RT90"/>
<reference evidence="2 3" key="1">
    <citation type="journal article" date="1999" name="Science">
        <title>Genome sequence of the radioresistant bacterium Deinococcus radiodurans R1.</title>
        <authorList>
            <person name="White O."/>
            <person name="Eisen J.A."/>
            <person name="Heidelberg J.F."/>
            <person name="Hickey E.K."/>
            <person name="Peterson J.D."/>
            <person name="Dodson R.J."/>
            <person name="Haft D.H."/>
            <person name="Gwinn M.L."/>
            <person name="Nelson W.C."/>
            <person name="Richardson D.L."/>
            <person name="Moffat K.S."/>
            <person name="Qin H."/>
            <person name="Jiang L."/>
            <person name="Pamphile W."/>
            <person name="Crosby M."/>
            <person name="Shen M."/>
            <person name="Vamathevan J.J."/>
            <person name="Lam P."/>
            <person name="McDonald L."/>
            <person name="Utterback T."/>
            <person name="Zalewski C."/>
            <person name="Makarova K.S."/>
            <person name="Aravind L."/>
            <person name="Daly M.J."/>
            <person name="Minton K.W."/>
            <person name="Fleischmann R.D."/>
            <person name="Ketchum K.A."/>
            <person name="Nelson K.E."/>
            <person name="Salzberg S."/>
            <person name="Smith H.O."/>
            <person name="Venter J.C."/>
            <person name="Fraser C.M."/>
        </authorList>
    </citation>
    <scope>NUCLEOTIDE SEQUENCE [LARGE SCALE GENOMIC DNA]</scope>
    <source>
        <strain evidence="3">ATCC 13939 / DSM 20539 / JCM 16871 / LMG 4051 / NBRC 15346 / NCIMB 9279 / R1 / VKM B-1422</strain>
    </source>
</reference>
<evidence type="ECO:0000313" key="3">
    <source>
        <dbReference type="Proteomes" id="UP000002524"/>
    </source>
</evidence>
<protein>
    <recommendedName>
        <fullName evidence="4">Integral membrane protein</fullName>
    </recommendedName>
</protein>
<dbReference type="FunCoup" id="Q9RT90">
    <property type="interactions" value="112"/>
</dbReference>
<feature type="transmembrane region" description="Helical" evidence="1">
    <location>
        <begin position="98"/>
        <end position="117"/>
    </location>
</feature>
<gene>
    <name evidence="2" type="ordered locus">DR_1875</name>
</gene>
<name>Q9RT90_DEIRA</name>
<organism evidence="2 3">
    <name type="scientific">Deinococcus radiodurans (strain ATCC 13939 / DSM 20539 / JCM 16871 / CCUG 27074 / LMG 4051 / NBRC 15346 / NCIMB 9279 / VKM B-1422 / R1)</name>
    <dbReference type="NCBI Taxonomy" id="243230"/>
    <lineage>
        <taxon>Bacteria</taxon>
        <taxon>Thermotogati</taxon>
        <taxon>Deinococcota</taxon>
        <taxon>Deinococci</taxon>
        <taxon>Deinococcales</taxon>
        <taxon>Deinococcaceae</taxon>
        <taxon>Deinococcus</taxon>
    </lineage>
</organism>
<dbReference type="Proteomes" id="UP000002524">
    <property type="component" value="Chromosome 1"/>
</dbReference>
<dbReference type="PATRIC" id="fig|243230.17.peg.2087"/>
<dbReference type="PaxDb" id="243230-DR_1875"/>
<dbReference type="PANTHER" id="PTHR40078:SF1">
    <property type="entry name" value="INTEGRAL MEMBRANE PROTEIN"/>
    <property type="match status" value="1"/>
</dbReference>
<dbReference type="InParanoid" id="Q9RT90"/>
<proteinExistence type="predicted"/>
<feature type="transmembrane region" description="Helical" evidence="1">
    <location>
        <begin position="67"/>
        <end position="86"/>
    </location>
</feature>
<evidence type="ECO:0000313" key="2">
    <source>
        <dbReference type="EMBL" id="AAF11429.1"/>
    </source>
</evidence>
<dbReference type="TCDB" id="2.A.115.2.15">
    <property type="family name" value="the novobiocin exporter (nbce) family"/>
</dbReference>
<keyword evidence="1" id="KW-0812">Transmembrane</keyword>
<dbReference type="InterPro" id="IPR038750">
    <property type="entry name" value="YczE/YyaS-like"/>
</dbReference>
<dbReference type="STRING" id="243230.DR_1875"/>
<dbReference type="KEGG" id="dra:DR_1875"/>
<dbReference type="PANTHER" id="PTHR40078">
    <property type="entry name" value="INTEGRAL MEMBRANE PROTEIN-RELATED"/>
    <property type="match status" value="1"/>
</dbReference>
<dbReference type="EMBL" id="AE000513">
    <property type="protein sequence ID" value="AAF11429.1"/>
    <property type="molecule type" value="Genomic_DNA"/>
</dbReference>
<keyword evidence="1" id="KW-0472">Membrane</keyword>
<dbReference type="OrthoDB" id="154912at2"/>
<sequence length="222" mass="22885">MLASAPVSPLLSRPAPLAALTRLSGSGRLLLLLAGLLGYGLSLRLMIAAQVGVAPWEVLHLGLSGRSGLRVGEVSILVGLVLLAYTRLKLGERLGVGTLLNVLLIGVFLDAFAPLIHTPAALAGRWAQFLLGLTLLGLATGAYVGAGLGAGPRDGLMLGLNRVYGWPVSRIRTVVELMVLALGTALGGPLGWGTLVFALLAGPSMAWGLRLFGVEKGAKESK</sequence>
<dbReference type="PIR" id="C75342">
    <property type="entry name" value="C75342"/>
</dbReference>
<dbReference type="Pfam" id="PF19700">
    <property type="entry name" value="DUF6198"/>
    <property type="match status" value="1"/>
</dbReference>
<keyword evidence="1" id="KW-1133">Transmembrane helix</keyword>
<feature type="transmembrane region" description="Helical" evidence="1">
    <location>
        <begin position="29"/>
        <end position="47"/>
    </location>
</feature>
<dbReference type="HOGENOM" id="CLU_083843_0_0_0"/>
<accession>Q9RT90</accession>